<keyword evidence="2" id="KW-1185">Reference proteome</keyword>
<protein>
    <submittedName>
        <fullName evidence="1">Uncharacterized protein</fullName>
    </submittedName>
</protein>
<dbReference type="EMBL" id="MU394385">
    <property type="protein sequence ID" value="KAI6081844.1"/>
    <property type="molecule type" value="Genomic_DNA"/>
</dbReference>
<name>A0ACC0CN44_9PEZI</name>
<evidence type="ECO:0000313" key="1">
    <source>
        <dbReference type="EMBL" id="KAI6081844.1"/>
    </source>
</evidence>
<reference evidence="1 2" key="1">
    <citation type="journal article" date="2022" name="New Phytol.">
        <title>Ecological generalism drives hyperdiversity of secondary metabolite gene clusters in xylarialean endophytes.</title>
        <authorList>
            <person name="Franco M.E.E."/>
            <person name="Wisecaver J.H."/>
            <person name="Arnold A.E."/>
            <person name="Ju Y.M."/>
            <person name="Slot J.C."/>
            <person name="Ahrendt S."/>
            <person name="Moore L.P."/>
            <person name="Eastman K.E."/>
            <person name="Scott K."/>
            <person name="Konkel Z."/>
            <person name="Mondo S.J."/>
            <person name="Kuo A."/>
            <person name="Hayes R.D."/>
            <person name="Haridas S."/>
            <person name="Andreopoulos B."/>
            <person name="Riley R."/>
            <person name="LaButti K."/>
            <person name="Pangilinan J."/>
            <person name="Lipzen A."/>
            <person name="Amirebrahimi M."/>
            <person name="Yan J."/>
            <person name="Adam C."/>
            <person name="Keymanesh K."/>
            <person name="Ng V."/>
            <person name="Louie K."/>
            <person name="Northen T."/>
            <person name="Drula E."/>
            <person name="Henrissat B."/>
            <person name="Hsieh H.M."/>
            <person name="Youens-Clark K."/>
            <person name="Lutzoni F."/>
            <person name="Miadlikowska J."/>
            <person name="Eastwood D.C."/>
            <person name="Hamelin R.C."/>
            <person name="Grigoriev I.V."/>
            <person name="U'Ren J.M."/>
        </authorList>
    </citation>
    <scope>NUCLEOTIDE SEQUENCE [LARGE SCALE GENOMIC DNA]</scope>
    <source>
        <strain evidence="1 2">ER1909</strain>
    </source>
</reference>
<gene>
    <name evidence="1" type="ORF">F4821DRAFT_17779</name>
</gene>
<proteinExistence type="predicted"/>
<evidence type="ECO:0000313" key="2">
    <source>
        <dbReference type="Proteomes" id="UP001497680"/>
    </source>
</evidence>
<organism evidence="1 2">
    <name type="scientific">Hypoxylon rubiginosum</name>
    <dbReference type="NCBI Taxonomy" id="110542"/>
    <lineage>
        <taxon>Eukaryota</taxon>
        <taxon>Fungi</taxon>
        <taxon>Dikarya</taxon>
        <taxon>Ascomycota</taxon>
        <taxon>Pezizomycotina</taxon>
        <taxon>Sordariomycetes</taxon>
        <taxon>Xylariomycetidae</taxon>
        <taxon>Xylariales</taxon>
        <taxon>Hypoxylaceae</taxon>
        <taxon>Hypoxylon</taxon>
    </lineage>
</organism>
<sequence length="377" mass="42070">MDSKQDRQEKASQDPQEKASQDPQEKASQDPQEKASQAQASYPIGTSLSPKSFVQFTKHVLSGINDPASYDPSAEYSLLRAEPGMDSKSVRAMKMAKKGHRILGPQGQWWKSKLMEQMNVFVKDIVAVKRKLDIAALKQELDKTEAEANARDIGLLAKAISHIRRAIQAEELFEATTQVRKADEYVLEVLRRVDLSLRGMEYLTDIVAIALLESWSARGDPMAGFVSTKMVEEVMENFQTETLPAFVPAETTDHAITALQQDLSQPSSNPQLPRMTQTPAVFLPPHSIINSMSLPGDEGTTTPSLIPQAIEAWKARQVEKQKRDSTSASHLTAVDGREQHKRELRDEAPRMEPVFFYPPPPNGSQVPIRMHRQTSDS</sequence>
<comment type="caution">
    <text evidence="1">The sequence shown here is derived from an EMBL/GenBank/DDBJ whole genome shotgun (WGS) entry which is preliminary data.</text>
</comment>
<dbReference type="Proteomes" id="UP001497680">
    <property type="component" value="Unassembled WGS sequence"/>
</dbReference>
<accession>A0ACC0CN44</accession>